<protein>
    <submittedName>
        <fullName evidence="4">Amidohydrolase family protein</fullName>
    </submittedName>
</protein>
<dbReference type="Gene3D" id="3.20.20.140">
    <property type="entry name" value="Metal-dependent hydrolases"/>
    <property type="match status" value="1"/>
</dbReference>
<dbReference type="PANTHER" id="PTHR43794:SF11">
    <property type="entry name" value="AMIDOHYDROLASE-RELATED DOMAIN-CONTAINING PROTEIN"/>
    <property type="match status" value="1"/>
</dbReference>
<feature type="domain" description="Amidohydrolase-related" evidence="3">
    <location>
        <begin position="65"/>
        <end position="419"/>
    </location>
</feature>
<name>A0ABS1F9V1_9PROT</name>
<dbReference type="InterPro" id="IPR011059">
    <property type="entry name" value="Metal-dep_hydrolase_composite"/>
</dbReference>
<evidence type="ECO:0000313" key="5">
    <source>
        <dbReference type="Proteomes" id="UP000652760"/>
    </source>
</evidence>
<sequence length="449" mass="47253">MQPEPPPAPPLDLLLTGVTAITGDPALGIVEDAAIGIRDGRIAHLTAASAGLPAAARTLHRPGRLVTPGFVNAHLHAVLVMVRGVAADLGFAPSYTPGVPKGTDATPEEARALARLGVAEALLSGSTLVCDHFVHAEATLEAVAELGLRVHAGWRVHDVDFARVPQGEWCFDAGIGEDLLGRTLDLHDRWHGALNGRIAVQMAAHAPDTCSPGFLRTLAAEASARGMRVNTHLAQSRVEVERVRASTGLSPAALMEEAGLLNDRLLATHCLYVDADDIARLARAGAHAVHVPKCNAASGRLAPTPALKAAGVNLALCTDTQHGDMVETMRWALATARIGQGGVTADWQPADVFRMATLGGAEAVGMADRIGTLTVGKCADLVVFDSRRPHLRPQTNPLGTLVHTGQGRDVEMVMVDGETLVEDGRLLRADLERICIKADEAARALWARA</sequence>
<dbReference type="SUPFAM" id="SSF51556">
    <property type="entry name" value="Metallo-dependent hydrolases"/>
    <property type="match status" value="1"/>
</dbReference>
<dbReference type="EMBL" id="JAENHM010000060">
    <property type="protein sequence ID" value="MBK1840208.1"/>
    <property type="molecule type" value="Genomic_DNA"/>
</dbReference>
<evidence type="ECO:0000256" key="1">
    <source>
        <dbReference type="ARBA" id="ARBA00006745"/>
    </source>
</evidence>
<organism evidence="4 5">
    <name type="scientific">Azospirillum endophyticum</name>
    <dbReference type="NCBI Taxonomy" id="2800326"/>
    <lineage>
        <taxon>Bacteria</taxon>
        <taxon>Pseudomonadati</taxon>
        <taxon>Pseudomonadota</taxon>
        <taxon>Alphaproteobacteria</taxon>
        <taxon>Rhodospirillales</taxon>
        <taxon>Azospirillaceae</taxon>
        <taxon>Azospirillum</taxon>
    </lineage>
</organism>
<accession>A0ABS1F9V1</accession>
<dbReference type="InterPro" id="IPR006680">
    <property type="entry name" value="Amidohydro-rel"/>
</dbReference>
<dbReference type="Gene3D" id="2.30.40.10">
    <property type="entry name" value="Urease, subunit C, domain 1"/>
    <property type="match status" value="1"/>
</dbReference>
<reference evidence="5" key="1">
    <citation type="submission" date="2021-01" db="EMBL/GenBank/DDBJ databases">
        <title>Genome public.</title>
        <authorList>
            <person name="Liu C."/>
            <person name="Sun Q."/>
        </authorList>
    </citation>
    <scope>NUCLEOTIDE SEQUENCE [LARGE SCALE GENOMIC DNA]</scope>
    <source>
        <strain evidence="5">YIM B02556</strain>
    </source>
</reference>
<dbReference type="Proteomes" id="UP000652760">
    <property type="component" value="Unassembled WGS sequence"/>
</dbReference>
<keyword evidence="5" id="KW-1185">Reference proteome</keyword>
<comment type="similarity">
    <text evidence="1">Belongs to the metallo-dependent hydrolases superfamily. ATZ/TRZ family.</text>
</comment>
<gene>
    <name evidence="4" type="ORF">JHL17_22640</name>
</gene>
<evidence type="ECO:0000259" key="3">
    <source>
        <dbReference type="Pfam" id="PF01979"/>
    </source>
</evidence>
<keyword evidence="2" id="KW-0378">Hydrolase</keyword>
<dbReference type="InterPro" id="IPR050287">
    <property type="entry name" value="MTA/SAH_deaminase"/>
</dbReference>
<dbReference type="InterPro" id="IPR032466">
    <property type="entry name" value="Metal_Hydrolase"/>
</dbReference>
<dbReference type="PANTHER" id="PTHR43794">
    <property type="entry name" value="AMINOHYDROLASE SSNA-RELATED"/>
    <property type="match status" value="1"/>
</dbReference>
<dbReference type="Pfam" id="PF01979">
    <property type="entry name" value="Amidohydro_1"/>
    <property type="match status" value="1"/>
</dbReference>
<evidence type="ECO:0000256" key="2">
    <source>
        <dbReference type="ARBA" id="ARBA00022801"/>
    </source>
</evidence>
<comment type="caution">
    <text evidence="4">The sequence shown here is derived from an EMBL/GenBank/DDBJ whole genome shotgun (WGS) entry which is preliminary data.</text>
</comment>
<evidence type="ECO:0000313" key="4">
    <source>
        <dbReference type="EMBL" id="MBK1840208.1"/>
    </source>
</evidence>
<dbReference type="SUPFAM" id="SSF51338">
    <property type="entry name" value="Composite domain of metallo-dependent hydrolases"/>
    <property type="match status" value="2"/>
</dbReference>
<proteinExistence type="inferred from homology"/>